<dbReference type="GO" id="GO:0008408">
    <property type="term" value="F:3'-5' exonuclease activity"/>
    <property type="evidence" value="ECO:0007669"/>
    <property type="project" value="InterPro"/>
</dbReference>
<dbReference type="AlphaFoldDB" id="A0A2S7T8V3"/>
<keyword evidence="2" id="KW-0808">Transferase</keyword>
<gene>
    <name evidence="11" type="ORF">BST99_09540</name>
</gene>
<evidence type="ECO:0000256" key="1">
    <source>
        <dbReference type="ARBA" id="ARBA00012417"/>
    </source>
</evidence>
<evidence type="ECO:0000256" key="5">
    <source>
        <dbReference type="ARBA" id="ARBA00022932"/>
    </source>
</evidence>
<dbReference type="Pfam" id="PF02811">
    <property type="entry name" value="PHP"/>
    <property type="match status" value="1"/>
</dbReference>
<sequence>MYLNCHTYYSLRYGTFSELDLLKLAQENHIRQLVLTDINNTSACLNFIRRAPEYDVRPLVGIDFRNGVTPAFIGIAANNQGFQELNEFLSDHLHNEKSFEAKAPAFENAFVVYPFETVLKEELFEFGDREFIGISVRDLRRLPFSRLMRFKEKLVVQQAVSFRHKRDYNTHRLLRAIDKNVLLSKLPPEEEGSEDEKMYPLENLVRAFGDYSFILENTERLLQQCQIEFDFSLERETQNLRSYTGSMEEDEQLIERLCREGLPYRYPEPSQAVEDRIQKELELIKAKGFVSYFLINWDIINYARSKGYFYVGRGSGANSIVAYLLRITDVDPMELDLYFERFINLYRINPPDFDIDFSWRDREDITQYIFKRFPNVSLLGTYVTFQERGVIRELGKVFGLPKEEIDALTKGEYETSRLDSIARLVVQYMPLLHGLPNYLSIHASGILISQHPITYFSATHLPPKGFPTTQFDMVVAEDVGLYKFDILAQRGLGKIKDTLEILHYNQPEAAAQVDLHDIKAFKLDRRVNTLIKTAQCMGCFYVESPAMRMLLKKLEVDHYLGLVAASSIIRPGVSKSGMMREYILRHRNPGRAEERAHPVMLDIMPDTYGVMVYQEDVIKVAHHFAGLDLGEADVLRRGMSGKYRSREEFQKVQDKFRNNCRNKGYSDQLIDEVWHQVASFAGYAFAKGHSASYAVESYQSLFLRAYFPLEYMVAVLNNGGGFYRPEFYIHDARMQGATIHPPCINKSYAINRIYDTHIYLGLMYIRDLEARSMQRFLAERSQKGPFKSLEDFIDRVHMSREQLSLLIRIDAFRFTGINKHELLWKAHLMLGTETRTEHPKLFGARPQHFRIPQLRTRSLETAFEQIELLGFSLCSPFELLEETPKNKHGQGDMERYLNRNIDLYGYLVTVKNTRTHTGKRMFFATFIDQQGEVFDVVLFPPVAKKYNFRGKGIYRLYGKVVSEFGFLSIEVIKMQKENYIPDPRYSDMKTAPRLLQNKDLLKGRNSRDIGSRN</sequence>
<dbReference type="InterPro" id="IPR004805">
    <property type="entry name" value="DnaE2/DnaE/PolC"/>
</dbReference>
<comment type="caution">
    <text evidence="11">The sequence shown here is derived from an EMBL/GenBank/DDBJ whole genome shotgun (WGS) entry which is preliminary data.</text>
</comment>
<feature type="domain" description="DNA polymerase III alpha subunit finger" evidence="10">
    <location>
        <begin position="494"/>
        <end position="664"/>
    </location>
</feature>
<dbReference type="OrthoDB" id="9803237at2"/>
<comment type="catalytic activity">
    <reaction evidence="6">
        <text>DNA(n) + a 2'-deoxyribonucleoside 5'-triphosphate = DNA(n+1) + diphosphate</text>
        <dbReference type="Rhea" id="RHEA:22508"/>
        <dbReference type="Rhea" id="RHEA-COMP:17339"/>
        <dbReference type="Rhea" id="RHEA-COMP:17340"/>
        <dbReference type="ChEBI" id="CHEBI:33019"/>
        <dbReference type="ChEBI" id="CHEBI:61560"/>
        <dbReference type="ChEBI" id="CHEBI:173112"/>
        <dbReference type="EC" id="2.7.7.7"/>
    </reaction>
</comment>
<evidence type="ECO:0000259" key="9">
    <source>
        <dbReference type="Pfam" id="PF14579"/>
    </source>
</evidence>
<feature type="domain" description="PHP" evidence="7">
    <location>
        <begin position="3"/>
        <end position="96"/>
    </location>
</feature>
<name>A0A2S7T8V3_9FLAO</name>
<keyword evidence="4" id="KW-0235">DNA replication</keyword>
<keyword evidence="12" id="KW-1185">Reference proteome</keyword>
<proteinExistence type="predicted"/>
<dbReference type="InterPro" id="IPR011708">
    <property type="entry name" value="DNA_pol3_alpha_NTPase_dom"/>
</dbReference>
<dbReference type="CDD" id="cd04485">
    <property type="entry name" value="DnaE_OBF"/>
    <property type="match status" value="1"/>
</dbReference>
<keyword evidence="5" id="KW-0239">DNA-directed DNA polymerase</keyword>
<feature type="domain" description="DNA polymerase helix-hairpin-helix motif" evidence="9">
    <location>
        <begin position="736"/>
        <end position="822"/>
    </location>
</feature>
<dbReference type="PANTHER" id="PTHR32294">
    <property type="entry name" value="DNA POLYMERASE III SUBUNIT ALPHA"/>
    <property type="match status" value="1"/>
</dbReference>
<dbReference type="InterPro" id="IPR004013">
    <property type="entry name" value="PHP_dom"/>
</dbReference>
<dbReference type="InterPro" id="IPR040982">
    <property type="entry name" value="DNA_pol3_finger"/>
</dbReference>
<feature type="domain" description="Bacterial DNA polymerase III alpha subunit NTPase" evidence="8">
    <location>
        <begin position="253"/>
        <end position="488"/>
    </location>
</feature>
<evidence type="ECO:0000313" key="12">
    <source>
        <dbReference type="Proteomes" id="UP000239366"/>
    </source>
</evidence>
<dbReference type="RefSeq" id="WP_105001602.1">
    <property type="nucleotide sequence ID" value="NZ_MQVX01000001.1"/>
</dbReference>
<dbReference type="InterPro" id="IPR029460">
    <property type="entry name" value="DNAPol_HHH"/>
</dbReference>
<evidence type="ECO:0000259" key="10">
    <source>
        <dbReference type="Pfam" id="PF17657"/>
    </source>
</evidence>
<accession>A0A2S7T8V3</accession>
<dbReference type="GO" id="GO:0006260">
    <property type="term" value="P:DNA replication"/>
    <property type="evidence" value="ECO:0007669"/>
    <property type="project" value="UniProtKB-KW"/>
</dbReference>
<evidence type="ECO:0000259" key="8">
    <source>
        <dbReference type="Pfam" id="PF07733"/>
    </source>
</evidence>
<evidence type="ECO:0000313" key="11">
    <source>
        <dbReference type="EMBL" id="PQJ15935.1"/>
    </source>
</evidence>
<evidence type="ECO:0000256" key="4">
    <source>
        <dbReference type="ARBA" id="ARBA00022705"/>
    </source>
</evidence>
<dbReference type="EC" id="2.7.7.7" evidence="1"/>
<dbReference type="Proteomes" id="UP000239366">
    <property type="component" value="Unassembled WGS sequence"/>
</dbReference>
<reference evidence="12" key="1">
    <citation type="submission" date="2016-11" db="EMBL/GenBank/DDBJ databases">
        <title>Trade-off between light-utilization and light-protection in marine flavobacteria.</title>
        <authorList>
            <person name="Kumagai Y."/>
            <person name="Yoshizawa S."/>
            <person name="Kogure K."/>
        </authorList>
    </citation>
    <scope>NUCLEOTIDE SEQUENCE [LARGE SCALE GENOMIC DNA]</scope>
    <source>
        <strain evidence="12">SG-18</strain>
    </source>
</reference>
<dbReference type="Gene3D" id="1.10.150.870">
    <property type="match status" value="1"/>
</dbReference>
<evidence type="ECO:0000259" key="7">
    <source>
        <dbReference type="Pfam" id="PF02811"/>
    </source>
</evidence>
<evidence type="ECO:0000256" key="2">
    <source>
        <dbReference type="ARBA" id="ARBA00022679"/>
    </source>
</evidence>
<dbReference type="Pfam" id="PF17657">
    <property type="entry name" value="DNA_pol3_finger"/>
    <property type="match status" value="1"/>
</dbReference>
<evidence type="ECO:0000256" key="6">
    <source>
        <dbReference type="ARBA" id="ARBA00049244"/>
    </source>
</evidence>
<dbReference type="GO" id="GO:0003887">
    <property type="term" value="F:DNA-directed DNA polymerase activity"/>
    <property type="evidence" value="ECO:0007669"/>
    <property type="project" value="UniProtKB-KW"/>
</dbReference>
<evidence type="ECO:0000256" key="3">
    <source>
        <dbReference type="ARBA" id="ARBA00022695"/>
    </source>
</evidence>
<organism evidence="11 12">
    <name type="scientific">Aureicoccus marinus</name>
    <dbReference type="NCBI Taxonomy" id="754435"/>
    <lineage>
        <taxon>Bacteria</taxon>
        <taxon>Pseudomonadati</taxon>
        <taxon>Bacteroidota</taxon>
        <taxon>Flavobacteriia</taxon>
        <taxon>Flavobacteriales</taxon>
        <taxon>Flavobacteriaceae</taxon>
        <taxon>Aureicoccus</taxon>
    </lineage>
</organism>
<keyword evidence="3" id="KW-0548">Nucleotidyltransferase</keyword>
<protein>
    <recommendedName>
        <fullName evidence="1">DNA-directed DNA polymerase</fullName>
        <ecNumber evidence="1">2.7.7.7</ecNumber>
    </recommendedName>
</protein>
<dbReference type="Gene3D" id="3.20.20.140">
    <property type="entry name" value="Metal-dependent hydrolases"/>
    <property type="match status" value="1"/>
</dbReference>
<dbReference type="EMBL" id="MQVX01000001">
    <property type="protein sequence ID" value="PQJ15935.1"/>
    <property type="molecule type" value="Genomic_DNA"/>
</dbReference>
<dbReference type="Pfam" id="PF14579">
    <property type="entry name" value="HHH_6"/>
    <property type="match status" value="1"/>
</dbReference>
<dbReference type="Pfam" id="PF07733">
    <property type="entry name" value="DNA_pol3_alpha"/>
    <property type="match status" value="1"/>
</dbReference>
<dbReference type="NCBIfam" id="TIGR00594">
    <property type="entry name" value="polc"/>
    <property type="match status" value="1"/>
</dbReference>